<evidence type="ECO:0000256" key="1">
    <source>
        <dbReference type="ARBA" id="ARBA00000012"/>
    </source>
</evidence>
<comment type="caution">
    <text evidence="16">The sequence shown here is derived from an EMBL/GenBank/DDBJ whole genome shotgun (WGS) entry which is preliminary data.</text>
</comment>
<comment type="cofactor">
    <cofactor evidence="2 14">
        <name>Mg(2+)</name>
        <dbReference type="ChEBI" id="CHEBI:18420"/>
    </cofactor>
</comment>
<dbReference type="GO" id="GO:0046654">
    <property type="term" value="P:tetrahydrofolate biosynthetic process"/>
    <property type="evidence" value="ECO:0007669"/>
    <property type="project" value="TreeGrafter"/>
</dbReference>
<evidence type="ECO:0000256" key="9">
    <source>
        <dbReference type="ARBA" id="ARBA00022723"/>
    </source>
</evidence>
<evidence type="ECO:0000256" key="10">
    <source>
        <dbReference type="ARBA" id="ARBA00022842"/>
    </source>
</evidence>
<dbReference type="CDD" id="cd00739">
    <property type="entry name" value="DHPS"/>
    <property type="match status" value="1"/>
</dbReference>
<dbReference type="InterPro" id="IPR006390">
    <property type="entry name" value="DHP_synth_dom"/>
</dbReference>
<evidence type="ECO:0000256" key="3">
    <source>
        <dbReference type="ARBA" id="ARBA00004763"/>
    </source>
</evidence>
<dbReference type="Pfam" id="PF00809">
    <property type="entry name" value="Pterin_bind"/>
    <property type="match status" value="1"/>
</dbReference>
<evidence type="ECO:0000256" key="14">
    <source>
        <dbReference type="RuleBase" id="RU361205"/>
    </source>
</evidence>
<evidence type="ECO:0000313" key="16">
    <source>
        <dbReference type="EMBL" id="GGO88641.1"/>
    </source>
</evidence>
<dbReference type="PROSITE" id="PS00793">
    <property type="entry name" value="DHPS_2"/>
    <property type="match status" value="1"/>
</dbReference>
<comment type="pathway">
    <text evidence="3 14">Cofactor biosynthesis; tetrahydrofolate biosynthesis; 7,8-dihydrofolate from 2-amino-4-hydroxy-6-hydroxymethyl-7,8-dihydropteridine diphosphate and 4-aminobenzoate: step 1/2.</text>
</comment>
<evidence type="ECO:0000256" key="6">
    <source>
        <dbReference type="ARBA" id="ARBA00012458"/>
    </source>
</evidence>
<evidence type="ECO:0000256" key="7">
    <source>
        <dbReference type="ARBA" id="ARBA00016919"/>
    </source>
</evidence>
<dbReference type="PROSITE" id="PS00792">
    <property type="entry name" value="DHPS_1"/>
    <property type="match status" value="1"/>
</dbReference>
<gene>
    <name evidence="16" type="primary">folP</name>
    <name evidence="16" type="ORF">GCM10011348_44560</name>
</gene>
<dbReference type="GO" id="GO:0046872">
    <property type="term" value="F:metal ion binding"/>
    <property type="evidence" value="ECO:0007669"/>
    <property type="project" value="UniProtKB-KW"/>
</dbReference>
<evidence type="ECO:0000256" key="13">
    <source>
        <dbReference type="ARBA" id="ARBA00053449"/>
    </source>
</evidence>
<feature type="domain" description="Pterin-binding" evidence="15">
    <location>
        <begin position="18"/>
        <end position="276"/>
    </location>
</feature>
<dbReference type="InterPro" id="IPR045031">
    <property type="entry name" value="DHP_synth-like"/>
</dbReference>
<comment type="similarity">
    <text evidence="4 14">Belongs to the DHPS family.</text>
</comment>
<keyword evidence="8 14" id="KW-0808">Transferase</keyword>
<evidence type="ECO:0000313" key="17">
    <source>
        <dbReference type="Proteomes" id="UP000599578"/>
    </source>
</evidence>
<proteinExistence type="inferred from homology"/>
<reference evidence="16 17" key="1">
    <citation type="journal article" date="2014" name="Int. J. Syst. Evol. Microbiol.">
        <title>Complete genome sequence of Corynebacterium casei LMG S-19264T (=DSM 44701T), isolated from a smear-ripened cheese.</title>
        <authorList>
            <consortium name="US DOE Joint Genome Institute (JGI-PGF)"/>
            <person name="Walter F."/>
            <person name="Albersmeier A."/>
            <person name="Kalinowski J."/>
            <person name="Ruckert C."/>
        </authorList>
    </citation>
    <scope>NUCLEOTIDE SEQUENCE [LARGE SCALE GENOMIC DNA]</scope>
    <source>
        <strain evidence="16 17">CGMCC 1.7286</strain>
    </source>
</reference>
<dbReference type="SUPFAM" id="SSF51717">
    <property type="entry name" value="Dihydropteroate synthetase-like"/>
    <property type="match status" value="1"/>
</dbReference>
<dbReference type="PROSITE" id="PS50972">
    <property type="entry name" value="PTERIN_BINDING"/>
    <property type="match status" value="1"/>
</dbReference>
<protein>
    <recommendedName>
        <fullName evidence="7 14">Dihydropteroate synthase</fullName>
        <shortName evidence="14">DHPS</shortName>
        <ecNumber evidence="6 14">2.5.1.15</ecNumber>
    </recommendedName>
    <alternativeName>
        <fullName evidence="12 14">Dihydropteroate pyrophosphorylase</fullName>
    </alternativeName>
</protein>
<organism evidence="16 17">
    <name type="scientific">Marinobacterium nitratireducens</name>
    <dbReference type="NCBI Taxonomy" id="518897"/>
    <lineage>
        <taxon>Bacteria</taxon>
        <taxon>Pseudomonadati</taxon>
        <taxon>Pseudomonadota</taxon>
        <taxon>Gammaproteobacteria</taxon>
        <taxon>Oceanospirillales</taxon>
        <taxon>Oceanospirillaceae</taxon>
        <taxon>Marinobacterium</taxon>
    </lineage>
</organism>
<dbReference type="GO" id="GO:0046656">
    <property type="term" value="P:folic acid biosynthetic process"/>
    <property type="evidence" value="ECO:0007669"/>
    <property type="project" value="UniProtKB-KW"/>
</dbReference>
<dbReference type="FunFam" id="3.20.20.20:FF:000004">
    <property type="entry name" value="Dihydropteroate synthase"/>
    <property type="match status" value="1"/>
</dbReference>
<keyword evidence="11 14" id="KW-0289">Folate biosynthesis</keyword>
<evidence type="ECO:0000256" key="8">
    <source>
        <dbReference type="ARBA" id="ARBA00022679"/>
    </source>
</evidence>
<keyword evidence="17" id="KW-1185">Reference proteome</keyword>
<dbReference type="Gene3D" id="3.20.20.20">
    <property type="entry name" value="Dihydropteroate synthase-like"/>
    <property type="match status" value="1"/>
</dbReference>
<comment type="catalytic activity">
    <reaction evidence="1">
        <text>(7,8-dihydropterin-6-yl)methyl diphosphate + 4-aminobenzoate = 7,8-dihydropteroate + diphosphate</text>
        <dbReference type="Rhea" id="RHEA:19949"/>
        <dbReference type="ChEBI" id="CHEBI:17836"/>
        <dbReference type="ChEBI" id="CHEBI:17839"/>
        <dbReference type="ChEBI" id="CHEBI:33019"/>
        <dbReference type="ChEBI" id="CHEBI:72950"/>
        <dbReference type="EC" id="2.5.1.15"/>
    </reaction>
</comment>
<evidence type="ECO:0000256" key="5">
    <source>
        <dbReference type="ARBA" id="ARBA00011738"/>
    </source>
</evidence>
<dbReference type="InterPro" id="IPR000489">
    <property type="entry name" value="Pterin-binding_dom"/>
</dbReference>
<evidence type="ECO:0000256" key="4">
    <source>
        <dbReference type="ARBA" id="ARBA00009503"/>
    </source>
</evidence>
<accession>A0A918DYD0</accession>
<name>A0A918DYD0_9GAMM</name>
<evidence type="ECO:0000256" key="11">
    <source>
        <dbReference type="ARBA" id="ARBA00022909"/>
    </source>
</evidence>
<dbReference type="PANTHER" id="PTHR20941:SF1">
    <property type="entry name" value="FOLIC ACID SYNTHESIS PROTEIN FOL1"/>
    <property type="match status" value="1"/>
</dbReference>
<dbReference type="EC" id="2.5.1.15" evidence="6 14"/>
<dbReference type="AlphaFoldDB" id="A0A918DYD0"/>
<comment type="subunit">
    <text evidence="5">Homodimer.</text>
</comment>
<dbReference type="PANTHER" id="PTHR20941">
    <property type="entry name" value="FOLATE SYNTHESIS PROTEINS"/>
    <property type="match status" value="1"/>
</dbReference>
<dbReference type="Proteomes" id="UP000599578">
    <property type="component" value="Unassembled WGS sequence"/>
</dbReference>
<comment type="function">
    <text evidence="13 14">Catalyzes the condensation of para-aminobenzoate (pABA) with 6-hydroxymethyl-7,8-dihydropterin diphosphate (DHPt-PP) to form 7,8-dihydropteroate (H2Pte), the immediate precursor of folate derivatives.</text>
</comment>
<evidence type="ECO:0000256" key="2">
    <source>
        <dbReference type="ARBA" id="ARBA00001946"/>
    </source>
</evidence>
<dbReference type="NCBIfam" id="TIGR01496">
    <property type="entry name" value="DHPS"/>
    <property type="match status" value="1"/>
</dbReference>
<dbReference type="InterPro" id="IPR011005">
    <property type="entry name" value="Dihydropteroate_synth-like_sf"/>
</dbReference>
<sequence length="290" mass="30774">MSANNLQCGDRRLDLSRVQVMGILNVTPDSFSDGGSYHDDGRLVAERALQRAAGMVAEGAGIIDIGGESTRPGAEPVSVQEELDRVLPAVELIRRELDVVISIDSSTPEVFTEAAALGAGLLNDVRALARDGAVAAAAATGLPVCLMHMQGNTPADMQLAPHYDDVVQEVSAFLSQRIGACVAAGIPRERLILDPGFGFGKTLEHNLRLLNRMEELHELGLPLLVGTSRKTMVGQVLDRPVDQRLHGSLATAVIAVGKGARIIRVHDVAATVDAVRMTEAVLREAKGDVE</sequence>
<evidence type="ECO:0000256" key="12">
    <source>
        <dbReference type="ARBA" id="ARBA00030193"/>
    </source>
</evidence>
<dbReference type="GO" id="GO:0005829">
    <property type="term" value="C:cytosol"/>
    <property type="evidence" value="ECO:0007669"/>
    <property type="project" value="TreeGrafter"/>
</dbReference>
<keyword evidence="10 14" id="KW-0460">Magnesium</keyword>
<dbReference type="GO" id="GO:0004156">
    <property type="term" value="F:dihydropteroate synthase activity"/>
    <property type="evidence" value="ECO:0007669"/>
    <property type="project" value="UniProtKB-EC"/>
</dbReference>
<evidence type="ECO:0000259" key="15">
    <source>
        <dbReference type="PROSITE" id="PS50972"/>
    </source>
</evidence>
<dbReference type="EMBL" id="BMLT01000018">
    <property type="protein sequence ID" value="GGO88641.1"/>
    <property type="molecule type" value="Genomic_DNA"/>
</dbReference>
<keyword evidence="9 14" id="KW-0479">Metal-binding</keyword>